<protein>
    <submittedName>
        <fullName evidence="2">Uncharacterized protein</fullName>
    </submittedName>
</protein>
<feature type="compositionally biased region" description="Basic and acidic residues" evidence="1">
    <location>
        <begin position="43"/>
        <end position="56"/>
    </location>
</feature>
<dbReference type="Proteomes" id="UP000536262">
    <property type="component" value="Unassembled WGS sequence"/>
</dbReference>
<organism evidence="2 3">
    <name type="scientific">Aminobacter aganoensis</name>
    <dbReference type="NCBI Taxonomy" id="83264"/>
    <lineage>
        <taxon>Bacteria</taxon>
        <taxon>Pseudomonadati</taxon>
        <taxon>Pseudomonadota</taxon>
        <taxon>Alphaproteobacteria</taxon>
        <taxon>Hyphomicrobiales</taxon>
        <taxon>Phyllobacteriaceae</taxon>
        <taxon>Aminobacter</taxon>
    </lineage>
</organism>
<comment type="caution">
    <text evidence="2">The sequence shown here is derived from an EMBL/GenBank/DDBJ whole genome shotgun (WGS) entry which is preliminary data.</text>
</comment>
<dbReference type="AlphaFoldDB" id="A0A7X0KK62"/>
<reference evidence="2 3" key="1">
    <citation type="submission" date="2020-08" db="EMBL/GenBank/DDBJ databases">
        <title>Genomic Encyclopedia of Type Strains, Phase IV (KMG-IV): sequencing the most valuable type-strain genomes for metagenomic binning, comparative biology and taxonomic classification.</title>
        <authorList>
            <person name="Goeker M."/>
        </authorList>
    </citation>
    <scope>NUCLEOTIDE SEQUENCE [LARGE SCALE GENOMIC DNA]</scope>
    <source>
        <strain evidence="2 3">DSM 7051</strain>
    </source>
</reference>
<proteinExistence type="predicted"/>
<gene>
    <name evidence="2" type="ORF">GGR00_001496</name>
</gene>
<keyword evidence="3" id="KW-1185">Reference proteome</keyword>
<name>A0A7X0KK62_9HYPH</name>
<feature type="region of interest" description="Disordered" evidence="1">
    <location>
        <begin position="43"/>
        <end position="82"/>
    </location>
</feature>
<feature type="region of interest" description="Disordered" evidence="1">
    <location>
        <begin position="1"/>
        <end position="21"/>
    </location>
</feature>
<dbReference type="RefSeq" id="WP_184698861.1">
    <property type="nucleotide sequence ID" value="NZ_BAABEG010000001.1"/>
</dbReference>
<dbReference type="EMBL" id="JACHOU010000002">
    <property type="protein sequence ID" value="MBB6353728.1"/>
    <property type="molecule type" value="Genomic_DNA"/>
</dbReference>
<accession>A0A7X0KK62</accession>
<sequence length="82" mass="8992">MSRSITEHALFRPRASKAETKADITDHAARAIIGDEAARREAKTAKLRQARLENEAKPTTVPAPAKLRPKKAASARQEKFSA</sequence>
<evidence type="ECO:0000313" key="2">
    <source>
        <dbReference type="EMBL" id="MBB6353728.1"/>
    </source>
</evidence>
<evidence type="ECO:0000313" key="3">
    <source>
        <dbReference type="Proteomes" id="UP000536262"/>
    </source>
</evidence>
<evidence type="ECO:0000256" key="1">
    <source>
        <dbReference type="SAM" id="MobiDB-lite"/>
    </source>
</evidence>